<sequence length="78" mass="9019">MQVTALIKNTKSYGACAILSELLKQKDEGFSLEEKILREEYEIVHRTLMEEDVQSGWFYHLWLLEETVAPYAPVLVSS</sequence>
<keyword evidence="2" id="KW-1185">Reference proteome</keyword>
<comment type="caution">
    <text evidence="1">The sequence shown here is derived from an EMBL/GenBank/DDBJ whole genome shotgun (WGS) entry which is preliminary data.</text>
</comment>
<dbReference type="AlphaFoldDB" id="A0A835INR7"/>
<evidence type="ECO:0000313" key="1">
    <source>
        <dbReference type="EMBL" id="KAF9619592.1"/>
    </source>
</evidence>
<reference evidence="1 2" key="1">
    <citation type="submission" date="2020-10" db="EMBL/GenBank/DDBJ databases">
        <title>The Coptis chinensis genome and diversification of protoberbering-type alkaloids.</title>
        <authorList>
            <person name="Wang B."/>
            <person name="Shu S."/>
            <person name="Song C."/>
            <person name="Liu Y."/>
        </authorList>
    </citation>
    <scope>NUCLEOTIDE SEQUENCE [LARGE SCALE GENOMIC DNA]</scope>
    <source>
        <strain evidence="1">HL-2020</strain>
        <tissue evidence="1">Leaf</tissue>
    </source>
</reference>
<organism evidence="1 2">
    <name type="scientific">Coptis chinensis</name>
    <dbReference type="NCBI Taxonomy" id="261450"/>
    <lineage>
        <taxon>Eukaryota</taxon>
        <taxon>Viridiplantae</taxon>
        <taxon>Streptophyta</taxon>
        <taxon>Embryophyta</taxon>
        <taxon>Tracheophyta</taxon>
        <taxon>Spermatophyta</taxon>
        <taxon>Magnoliopsida</taxon>
        <taxon>Ranunculales</taxon>
        <taxon>Ranunculaceae</taxon>
        <taxon>Coptidoideae</taxon>
        <taxon>Coptis</taxon>
    </lineage>
</organism>
<proteinExistence type="predicted"/>
<dbReference type="Proteomes" id="UP000631114">
    <property type="component" value="Unassembled WGS sequence"/>
</dbReference>
<evidence type="ECO:0000313" key="2">
    <source>
        <dbReference type="Proteomes" id="UP000631114"/>
    </source>
</evidence>
<dbReference type="Gene3D" id="1.25.40.120">
    <property type="entry name" value="Protein prenylyltransferase"/>
    <property type="match status" value="1"/>
</dbReference>
<dbReference type="EMBL" id="JADFTS010000002">
    <property type="protein sequence ID" value="KAF9619592.1"/>
    <property type="molecule type" value="Genomic_DNA"/>
</dbReference>
<accession>A0A835INR7</accession>
<dbReference type="OrthoDB" id="1658at2759"/>
<gene>
    <name evidence="1" type="ORF">IFM89_007913</name>
</gene>
<protein>
    <submittedName>
        <fullName evidence="1">Uncharacterized protein</fullName>
    </submittedName>
</protein>
<name>A0A835INR7_9MAGN</name>